<keyword evidence="3" id="KW-0808">Transferase</keyword>
<name>A0A4Y9T659_9BURK</name>
<sequence>MKIGMLTWGSHGDIRPFLALADGLQAAGHDVHLVITCIEADAYINVGSRQGVKITVLRPLNFSPEQAELVGQTAYSIRNPMTQMATLLRMAFAPAEDAMFEAAQRLCAESELLIGHYFMYPLQIAAEHAGLPYVSVLLTHAAIPSAYHHPLSVPMLGKPGNRLLWWLSRVLLNRTIKQYPDRLRRQLGMRPMRDIVSEVWLSRHLTLVAVSPQICERQADWPASIQVCGFLDRPNCELEGAIPESLSAFLAAGEAPIYMTFGSWMPKDVQGQTVALRLLTEAANRANCRAIIQCHAWEACGFTSSDRILYIAAAPHQQIFPHCFAVLHHGGAGTTQSATLAGKPSIVVANISEQEHWGRELFRIGTAGKPTKRRNVTASALARQIRHVRDTPRMTDQARKIADAMRKENGVAEAVRWIGGGDACGI</sequence>
<dbReference type="RefSeq" id="WP_135187933.1">
    <property type="nucleotide sequence ID" value="NZ_SPUM01000007.1"/>
</dbReference>
<dbReference type="EMBL" id="SPUM01000007">
    <property type="protein sequence ID" value="TFW35816.1"/>
    <property type="molecule type" value="Genomic_DNA"/>
</dbReference>
<organism evidence="3 4">
    <name type="scientific">Massilia horti</name>
    <dbReference type="NCBI Taxonomy" id="2562153"/>
    <lineage>
        <taxon>Bacteria</taxon>
        <taxon>Pseudomonadati</taxon>
        <taxon>Pseudomonadota</taxon>
        <taxon>Betaproteobacteria</taxon>
        <taxon>Burkholderiales</taxon>
        <taxon>Oxalobacteraceae</taxon>
        <taxon>Telluria group</taxon>
        <taxon>Massilia</taxon>
    </lineage>
</organism>
<evidence type="ECO:0000259" key="1">
    <source>
        <dbReference type="Pfam" id="PF03033"/>
    </source>
</evidence>
<dbReference type="GO" id="GO:0033072">
    <property type="term" value="P:vancomycin biosynthetic process"/>
    <property type="evidence" value="ECO:0007669"/>
    <property type="project" value="UniProtKB-ARBA"/>
</dbReference>
<proteinExistence type="predicted"/>
<protein>
    <submittedName>
        <fullName evidence="3">Glycosyltransferase</fullName>
    </submittedName>
</protein>
<feature type="domain" description="Glycosyltransferase family 28 N-terminal" evidence="1">
    <location>
        <begin position="3"/>
        <end position="76"/>
    </location>
</feature>
<dbReference type="Pfam" id="PF06722">
    <property type="entry name" value="EryCIII-like_C"/>
    <property type="match status" value="1"/>
</dbReference>
<evidence type="ECO:0000313" key="4">
    <source>
        <dbReference type="Proteomes" id="UP000297258"/>
    </source>
</evidence>
<dbReference type="GO" id="GO:0016758">
    <property type="term" value="F:hexosyltransferase activity"/>
    <property type="evidence" value="ECO:0007669"/>
    <property type="project" value="InterPro"/>
</dbReference>
<dbReference type="Gene3D" id="3.40.50.2000">
    <property type="entry name" value="Glycogen Phosphorylase B"/>
    <property type="match status" value="2"/>
</dbReference>
<dbReference type="InterPro" id="IPR004276">
    <property type="entry name" value="GlycoTrans_28_N"/>
</dbReference>
<dbReference type="GO" id="GO:0008194">
    <property type="term" value="F:UDP-glycosyltransferase activity"/>
    <property type="evidence" value="ECO:0007669"/>
    <property type="project" value="InterPro"/>
</dbReference>
<dbReference type="InterPro" id="IPR050426">
    <property type="entry name" value="Glycosyltransferase_28"/>
</dbReference>
<evidence type="ECO:0000259" key="2">
    <source>
        <dbReference type="Pfam" id="PF06722"/>
    </source>
</evidence>
<reference evidence="3 4" key="1">
    <citation type="submission" date="2019-03" db="EMBL/GenBank/DDBJ databases">
        <title>Draft genome of Massilia hortus sp. nov., a novel bacterial species of the Oxalobacteraceae family.</title>
        <authorList>
            <person name="Peta V."/>
            <person name="Raths R."/>
            <person name="Bucking H."/>
        </authorList>
    </citation>
    <scope>NUCLEOTIDE SEQUENCE [LARGE SCALE GENOMIC DNA]</scope>
    <source>
        <strain evidence="3 4">ONC3</strain>
    </source>
</reference>
<keyword evidence="4" id="KW-1185">Reference proteome</keyword>
<accession>A0A4Y9T659</accession>
<dbReference type="Proteomes" id="UP000297258">
    <property type="component" value="Unassembled WGS sequence"/>
</dbReference>
<dbReference type="PANTHER" id="PTHR48050:SF13">
    <property type="entry name" value="STEROL 3-BETA-GLUCOSYLTRANSFERASE UGT80A2"/>
    <property type="match status" value="1"/>
</dbReference>
<dbReference type="OrthoDB" id="9805366at2"/>
<dbReference type="FunFam" id="3.40.50.2000:FF:000009">
    <property type="entry name" value="Sterol 3-beta-glucosyltransferase UGT80A2"/>
    <property type="match status" value="1"/>
</dbReference>
<dbReference type="InterPro" id="IPR010610">
    <property type="entry name" value="EryCIII-like_C"/>
</dbReference>
<dbReference type="PANTHER" id="PTHR48050">
    <property type="entry name" value="STEROL 3-BETA-GLUCOSYLTRANSFERASE"/>
    <property type="match status" value="1"/>
</dbReference>
<evidence type="ECO:0000313" key="3">
    <source>
        <dbReference type="EMBL" id="TFW35816.1"/>
    </source>
</evidence>
<dbReference type="AlphaFoldDB" id="A0A4Y9T659"/>
<feature type="domain" description="Erythromycin biosynthesis protein CIII-like C-terminal" evidence="2">
    <location>
        <begin position="310"/>
        <end position="413"/>
    </location>
</feature>
<comment type="caution">
    <text evidence="3">The sequence shown here is derived from an EMBL/GenBank/DDBJ whole genome shotgun (WGS) entry which is preliminary data.</text>
</comment>
<dbReference type="Pfam" id="PF03033">
    <property type="entry name" value="Glyco_transf_28"/>
    <property type="match status" value="1"/>
</dbReference>
<gene>
    <name evidence="3" type="ORF">E4O92_01300</name>
</gene>
<dbReference type="InterPro" id="IPR002213">
    <property type="entry name" value="UDP_glucos_trans"/>
</dbReference>
<dbReference type="SUPFAM" id="SSF53756">
    <property type="entry name" value="UDP-Glycosyltransferase/glycogen phosphorylase"/>
    <property type="match status" value="1"/>
</dbReference>
<dbReference type="CDD" id="cd03784">
    <property type="entry name" value="GT1_Gtf-like"/>
    <property type="match status" value="1"/>
</dbReference>
<dbReference type="GO" id="GO:0005975">
    <property type="term" value="P:carbohydrate metabolic process"/>
    <property type="evidence" value="ECO:0007669"/>
    <property type="project" value="InterPro"/>
</dbReference>